<dbReference type="SUPFAM" id="SSF48371">
    <property type="entry name" value="ARM repeat"/>
    <property type="match status" value="1"/>
</dbReference>
<dbReference type="InterPro" id="IPR016024">
    <property type="entry name" value="ARM-type_fold"/>
</dbReference>
<name>A0AA52H9E9_9PROT</name>
<evidence type="ECO:0000256" key="3">
    <source>
        <dbReference type="ARBA" id="ARBA00023235"/>
    </source>
</evidence>
<dbReference type="KEGG" id="tmk:QGN29_08345"/>
<proteinExistence type="predicted"/>
<evidence type="ECO:0000313" key="5">
    <source>
        <dbReference type="EMBL" id="WND01568.1"/>
    </source>
</evidence>
<feature type="domain" description="PPIase cyclophilin-type" evidence="4">
    <location>
        <begin position="437"/>
        <end position="549"/>
    </location>
</feature>
<dbReference type="PROSITE" id="PS51257">
    <property type="entry name" value="PROKAR_LIPOPROTEIN"/>
    <property type="match status" value="1"/>
</dbReference>
<evidence type="ECO:0000313" key="6">
    <source>
        <dbReference type="Proteomes" id="UP001268683"/>
    </source>
</evidence>
<dbReference type="InterPro" id="IPR029000">
    <property type="entry name" value="Cyclophilin-like_dom_sf"/>
</dbReference>
<dbReference type="Gene3D" id="1.25.10.10">
    <property type="entry name" value="Leucine-rich Repeat Variant"/>
    <property type="match status" value="1"/>
</dbReference>
<evidence type="ECO:0000259" key="4">
    <source>
        <dbReference type="PROSITE" id="PS50072"/>
    </source>
</evidence>
<dbReference type="SUPFAM" id="SSF50891">
    <property type="entry name" value="Cyclophilin-like"/>
    <property type="match status" value="1"/>
</dbReference>
<protein>
    <recommendedName>
        <fullName evidence="1">peptidylprolyl isomerase</fullName>
        <ecNumber evidence="1">5.2.1.8</ecNumber>
    </recommendedName>
</protein>
<dbReference type="PROSITE" id="PS50072">
    <property type="entry name" value="CSA_PPIASE_2"/>
    <property type="match status" value="1"/>
</dbReference>
<dbReference type="EMBL" id="CP123872">
    <property type="protein sequence ID" value="WND01568.1"/>
    <property type="molecule type" value="Genomic_DNA"/>
</dbReference>
<dbReference type="RefSeq" id="WP_310797396.1">
    <property type="nucleotide sequence ID" value="NZ_CP123872.1"/>
</dbReference>
<dbReference type="InterPro" id="IPR002130">
    <property type="entry name" value="Cyclophilin-type_PPIase_dom"/>
</dbReference>
<dbReference type="PANTHER" id="PTHR45625:SF4">
    <property type="entry name" value="PEPTIDYLPROLYL ISOMERASE DOMAIN AND WD REPEAT-CONTAINING PROTEIN 1"/>
    <property type="match status" value="1"/>
</dbReference>
<keyword evidence="6" id="KW-1185">Reference proteome</keyword>
<keyword evidence="3 5" id="KW-0413">Isomerase</keyword>
<dbReference type="InterPro" id="IPR044666">
    <property type="entry name" value="Cyclophilin_A-like"/>
</dbReference>
<evidence type="ECO:0000256" key="2">
    <source>
        <dbReference type="ARBA" id="ARBA00023110"/>
    </source>
</evidence>
<dbReference type="EC" id="5.2.1.8" evidence="1"/>
<dbReference type="AlphaFoldDB" id="A0AA52H9E9"/>
<dbReference type="Proteomes" id="UP001268683">
    <property type="component" value="Chromosome"/>
</dbReference>
<dbReference type="PANTHER" id="PTHR45625">
    <property type="entry name" value="PEPTIDYL-PROLYL CIS-TRANS ISOMERASE-RELATED"/>
    <property type="match status" value="1"/>
</dbReference>
<keyword evidence="2" id="KW-0697">Rotamase</keyword>
<dbReference type="GO" id="GO:0003755">
    <property type="term" value="F:peptidyl-prolyl cis-trans isomerase activity"/>
    <property type="evidence" value="ECO:0007669"/>
    <property type="project" value="UniProtKB-KW"/>
</dbReference>
<dbReference type="PRINTS" id="PR00153">
    <property type="entry name" value="CSAPPISMRASE"/>
</dbReference>
<sequence>MRLFVFILIFISLTACDQKEEPNNIWSTDDLRLAVDRKDTKADVVYYHLNNPEDKEALFLIGRMGDEATCQQMASHLKSEKAEIREAVLYGLTNCWTESARLALREFPLEKASPSERRYWAQAFGYHAKEEDVPLLIAAFKKQPETELLYGLMQAIVYSRKNVGELAEMPWESVFALIESDQSMALSLYFVNRLQAIETIIPYKSAKDIYTAAQSRKNNDAQIQALRLLSNYEESRPMFTQMLKGIDSCEKGEETSLDSLYMRRRLAVLQFSPKWEDEAWLEAIKDVRAGACDQAAYLAVVYSLSRGIEFDYAAYINHSAPSIAFEAYAKIYDKTPQAVQAQLIKMLTGPHYYKAWKALNILAREEAGRAVVMDHVNEIEIDAIKTDAEYRLAIAEIPNDTSQRPSPRIIQPEDEIVARLETSQGIIKIKLHSENVAAVHFRDLIKAGGMDGMVWHRIIPNFVAQAGQSESSIANDWHAIRDEWGGQHTVGSVGLATAGRDTGSAQFFINVNYNQHLDGRYTVFGVVVEGLENAFAMMEGDMIVKAIIE</sequence>
<organism evidence="5 6">
    <name type="scientific">Temperatibacter marinus</name>
    <dbReference type="NCBI Taxonomy" id="1456591"/>
    <lineage>
        <taxon>Bacteria</taxon>
        <taxon>Pseudomonadati</taxon>
        <taxon>Pseudomonadota</taxon>
        <taxon>Alphaproteobacteria</taxon>
        <taxon>Kordiimonadales</taxon>
        <taxon>Temperatibacteraceae</taxon>
        <taxon>Temperatibacter</taxon>
    </lineage>
</organism>
<dbReference type="Pfam" id="PF00160">
    <property type="entry name" value="Pro_isomerase"/>
    <property type="match status" value="1"/>
</dbReference>
<dbReference type="Gene3D" id="2.40.100.10">
    <property type="entry name" value="Cyclophilin-like"/>
    <property type="match status" value="1"/>
</dbReference>
<accession>A0AA52H9E9</accession>
<evidence type="ECO:0000256" key="1">
    <source>
        <dbReference type="ARBA" id="ARBA00013194"/>
    </source>
</evidence>
<reference evidence="5" key="1">
    <citation type="submission" date="2023-04" db="EMBL/GenBank/DDBJ databases">
        <title>Complete genome sequence of Temperatibacter marinus.</title>
        <authorList>
            <person name="Rong J.-C."/>
            <person name="Yi M.-L."/>
            <person name="Zhao Q."/>
        </authorList>
    </citation>
    <scope>NUCLEOTIDE SEQUENCE</scope>
    <source>
        <strain evidence="5">NBRC 110045</strain>
    </source>
</reference>
<gene>
    <name evidence="5" type="ORF">QGN29_08345</name>
</gene>
<dbReference type="InterPro" id="IPR011989">
    <property type="entry name" value="ARM-like"/>
</dbReference>